<evidence type="ECO:0000259" key="4">
    <source>
        <dbReference type="PROSITE" id="PS50887"/>
    </source>
</evidence>
<dbReference type="PROSITE" id="PS50887">
    <property type="entry name" value="GGDEF"/>
    <property type="match status" value="1"/>
</dbReference>
<evidence type="ECO:0000256" key="3">
    <source>
        <dbReference type="SAM" id="Phobius"/>
    </source>
</evidence>
<dbReference type="RefSeq" id="WP_078924816.1">
    <property type="nucleotide sequence ID" value="NZ_FUXB01000002.1"/>
</dbReference>
<dbReference type="Pfam" id="PF00990">
    <property type="entry name" value="GGDEF"/>
    <property type="match status" value="1"/>
</dbReference>
<dbReference type="Proteomes" id="UP000190834">
    <property type="component" value="Unassembled WGS sequence"/>
</dbReference>
<dbReference type="GO" id="GO:0005886">
    <property type="term" value="C:plasma membrane"/>
    <property type="evidence" value="ECO:0007669"/>
    <property type="project" value="TreeGrafter"/>
</dbReference>
<dbReference type="EMBL" id="FUXB01000002">
    <property type="protein sequence ID" value="SJZ47962.1"/>
    <property type="molecule type" value="Genomic_DNA"/>
</dbReference>
<evidence type="ECO:0000256" key="2">
    <source>
        <dbReference type="ARBA" id="ARBA00034247"/>
    </source>
</evidence>
<dbReference type="GO" id="GO:0043709">
    <property type="term" value="P:cell adhesion involved in single-species biofilm formation"/>
    <property type="evidence" value="ECO:0007669"/>
    <property type="project" value="TreeGrafter"/>
</dbReference>
<dbReference type="GeneID" id="70583380"/>
<protein>
    <recommendedName>
        <fullName evidence="1">diguanylate cyclase</fullName>
        <ecNumber evidence="1">2.7.7.65</ecNumber>
    </recommendedName>
</protein>
<keyword evidence="3" id="KW-0812">Transmembrane</keyword>
<dbReference type="GO" id="GO:0052621">
    <property type="term" value="F:diguanylate cyclase activity"/>
    <property type="evidence" value="ECO:0007669"/>
    <property type="project" value="UniProtKB-EC"/>
</dbReference>
<evidence type="ECO:0000313" key="5">
    <source>
        <dbReference type="EMBL" id="SJZ47962.1"/>
    </source>
</evidence>
<name>A0A1T4KZR7_VIBCI</name>
<dbReference type="NCBIfam" id="TIGR00254">
    <property type="entry name" value="GGDEF"/>
    <property type="match status" value="1"/>
</dbReference>
<reference evidence="6" key="1">
    <citation type="submission" date="2017-02" db="EMBL/GenBank/DDBJ databases">
        <authorList>
            <person name="Varghese N."/>
            <person name="Submissions S."/>
        </authorList>
    </citation>
    <scope>NUCLEOTIDE SEQUENCE [LARGE SCALE GENOMIC DNA]</scope>
    <source>
        <strain evidence="6">DSM 19608</strain>
    </source>
</reference>
<keyword evidence="3" id="KW-0472">Membrane</keyword>
<dbReference type="InterPro" id="IPR000160">
    <property type="entry name" value="GGDEF_dom"/>
</dbReference>
<evidence type="ECO:0000256" key="1">
    <source>
        <dbReference type="ARBA" id="ARBA00012528"/>
    </source>
</evidence>
<dbReference type="CDD" id="cd18773">
    <property type="entry name" value="PDC1_HK_sensor"/>
    <property type="match status" value="1"/>
</dbReference>
<feature type="domain" description="GGDEF" evidence="4">
    <location>
        <begin position="357"/>
        <end position="486"/>
    </location>
</feature>
<evidence type="ECO:0000313" key="6">
    <source>
        <dbReference type="Proteomes" id="UP000190834"/>
    </source>
</evidence>
<dbReference type="InterPro" id="IPR050469">
    <property type="entry name" value="Diguanylate_Cyclase"/>
</dbReference>
<feature type="transmembrane region" description="Helical" evidence="3">
    <location>
        <begin position="302"/>
        <end position="321"/>
    </location>
</feature>
<keyword evidence="3" id="KW-1133">Transmembrane helix</keyword>
<dbReference type="SUPFAM" id="SSF55073">
    <property type="entry name" value="Nucleotide cyclase"/>
    <property type="match status" value="1"/>
</dbReference>
<dbReference type="CDD" id="cd01949">
    <property type="entry name" value="GGDEF"/>
    <property type="match status" value="1"/>
</dbReference>
<dbReference type="InterPro" id="IPR043128">
    <property type="entry name" value="Rev_trsase/Diguanyl_cyclase"/>
</dbReference>
<dbReference type="Gene3D" id="3.30.70.270">
    <property type="match status" value="1"/>
</dbReference>
<accession>A0A1T4KZR7</accession>
<dbReference type="STRING" id="1123491.SAMN02745782_00403"/>
<gene>
    <name evidence="5" type="ORF">SAMN02745782_00403</name>
</gene>
<dbReference type="SMART" id="SM00267">
    <property type="entry name" value="GGDEF"/>
    <property type="match status" value="1"/>
</dbReference>
<dbReference type="InterPro" id="IPR029787">
    <property type="entry name" value="Nucleotide_cyclase"/>
</dbReference>
<sequence>MKKREHAKIILLPLAIALMLLASVAYSYLKVVNTDIDEEYTRIERQLGHAVKMMVALDYSFTNYFESTPASLLGFQHEVFDGLCKMWPKISLAPTDIKSHATFPIEVSYMMVGEAELCDESHPAYLRMTRKMSLAPIVSFLNDLDEYIVGVHYIADGGYVISSPDVMVKELTKSNLVTLKLRPFWHLALEQPDLVTVTGPSNQMGLLSKSNTFTLAAPIFHQKQFQGVVAIDVGVDKLTEKTTRLVGKISVEKIDKDKPLASYQYRPKVLNVGYAQFNHRVYYHWDWIAEARHFFYDRQTSLYAVLLAYFMSVIGMFFLNIRVEKTYYADLAARDPMTGLLNRRGMEEFLQGKQHNQYLAIAVLDIDNFKSINDSFGHDVGDQVIRYIGEQIESHLRDTDAVARFGGEEFVLYVTASEEPIIENVMYRVKDAIVQDSTRLIDQGFTVSGGVHIVRREEGDDFNKLFKAADEKLYVAKTSGKDKLVF</sequence>
<dbReference type="OrthoDB" id="9812260at2"/>
<dbReference type="EC" id="2.7.7.65" evidence="1"/>
<dbReference type="GO" id="GO:1902201">
    <property type="term" value="P:negative regulation of bacterial-type flagellum-dependent cell motility"/>
    <property type="evidence" value="ECO:0007669"/>
    <property type="project" value="TreeGrafter"/>
</dbReference>
<dbReference type="PANTHER" id="PTHR45138:SF9">
    <property type="entry name" value="DIGUANYLATE CYCLASE DGCM-RELATED"/>
    <property type="match status" value="1"/>
</dbReference>
<dbReference type="AlphaFoldDB" id="A0A1T4KZR7"/>
<keyword evidence="6" id="KW-1185">Reference proteome</keyword>
<proteinExistence type="predicted"/>
<dbReference type="PANTHER" id="PTHR45138">
    <property type="entry name" value="REGULATORY COMPONENTS OF SENSORY TRANSDUCTION SYSTEM"/>
    <property type="match status" value="1"/>
</dbReference>
<organism evidence="5 6">
    <name type="scientific">Vibrio cincinnatiensis DSM 19608</name>
    <dbReference type="NCBI Taxonomy" id="1123491"/>
    <lineage>
        <taxon>Bacteria</taxon>
        <taxon>Pseudomonadati</taxon>
        <taxon>Pseudomonadota</taxon>
        <taxon>Gammaproteobacteria</taxon>
        <taxon>Vibrionales</taxon>
        <taxon>Vibrionaceae</taxon>
        <taxon>Vibrio</taxon>
    </lineage>
</organism>
<comment type="catalytic activity">
    <reaction evidence="2">
        <text>2 GTP = 3',3'-c-di-GMP + 2 diphosphate</text>
        <dbReference type="Rhea" id="RHEA:24898"/>
        <dbReference type="ChEBI" id="CHEBI:33019"/>
        <dbReference type="ChEBI" id="CHEBI:37565"/>
        <dbReference type="ChEBI" id="CHEBI:58805"/>
        <dbReference type="EC" id="2.7.7.65"/>
    </reaction>
</comment>